<dbReference type="InterPro" id="IPR016039">
    <property type="entry name" value="Thiolase-like"/>
</dbReference>
<keyword evidence="14" id="KW-1185">Reference proteome</keyword>
<dbReference type="InterPro" id="IPR049900">
    <property type="entry name" value="PKS_mFAS_DH"/>
</dbReference>
<dbReference type="Gene3D" id="3.40.366.10">
    <property type="entry name" value="Malonyl-Coenzyme A Acyl Carrier Protein, domain 2"/>
    <property type="match status" value="1"/>
</dbReference>
<feature type="region of interest" description="C-terminal hotdog fold" evidence="8">
    <location>
        <begin position="1089"/>
        <end position="1229"/>
    </location>
</feature>
<dbReference type="Pfam" id="PF08659">
    <property type="entry name" value="KR"/>
    <property type="match status" value="1"/>
</dbReference>
<dbReference type="Proteomes" id="UP000301309">
    <property type="component" value="Unassembled WGS sequence"/>
</dbReference>
<dbReference type="PANTHER" id="PTHR43775">
    <property type="entry name" value="FATTY ACID SYNTHASE"/>
    <property type="match status" value="1"/>
</dbReference>
<dbReference type="CDD" id="cd05195">
    <property type="entry name" value="enoyl_red"/>
    <property type="match status" value="1"/>
</dbReference>
<dbReference type="PROSITE" id="PS00012">
    <property type="entry name" value="PHOSPHOPANTETHEINE"/>
    <property type="match status" value="1"/>
</dbReference>
<dbReference type="InterPro" id="IPR049551">
    <property type="entry name" value="PKS_DH_C"/>
</dbReference>
<dbReference type="InterPro" id="IPR016035">
    <property type="entry name" value="Acyl_Trfase/lysoPLipase"/>
</dbReference>
<dbReference type="InterPro" id="IPR036736">
    <property type="entry name" value="ACP-like_sf"/>
</dbReference>
<dbReference type="InterPro" id="IPR057326">
    <property type="entry name" value="KR_dom"/>
</dbReference>
<dbReference type="InterPro" id="IPR014030">
    <property type="entry name" value="Ketoacyl_synth_N"/>
</dbReference>
<dbReference type="Pfam" id="PF00698">
    <property type="entry name" value="Acyl_transf_1"/>
    <property type="match status" value="1"/>
</dbReference>
<keyword evidence="3" id="KW-0597">Phosphoprotein</keyword>
<comment type="pathway">
    <text evidence="1">Antibiotic biosynthesis.</text>
</comment>
<dbReference type="Pfam" id="PF00109">
    <property type="entry name" value="ketoacyl-synt"/>
    <property type="match status" value="2"/>
</dbReference>
<dbReference type="InterPro" id="IPR050091">
    <property type="entry name" value="PKS_NRPS_Biosynth_Enz"/>
</dbReference>
<dbReference type="SMART" id="SM00825">
    <property type="entry name" value="PKS_KS"/>
    <property type="match status" value="1"/>
</dbReference>
<dbReference type="Gene3D" id="1.10.1200.10">
    <property type="entry name" value="ACP-like"/>
    <property type="match status" value="1"/>
</dbReference>
<feature type="domain" description="Ketosynthase family 3 (KS3)" evidence="11">
    <location>
        <begin position="34"/>
        <end position="460"/>
    </location>
</feature>
<dbReference type="GO" id="GO:0004312">
    <property type="term" value="F:fatty acid synthase activity"/>
    <property type="evidence" value="ECO:0007669"/>
    <property type="project" value="TreeGrafter"/>
</dbReference>
<evidence type="ECO:0000256" key="1">
    <source>
        <dbReference type="ARBA" id="ARBA00004792"/>
    </source>
</evidence>
<evidence type="ECO:0000259" key="11">
    <source>
        <dbReference type="PROSITE" id="PS52004"/>
    </source>
</evidence>
<dbReference type="CDD" id="cd08956">
    <property type="entry name" value="KR_3_FAS_SDR_x"/>
    <property type="match status" value="1"/>
</dbReference>
<dbReference type="InterPro" id="IPR020841">
    <property type="entry name" value="PKS_Beta-ketoAc_synthase_dom"/>
</dbReference>
<dbReference type="FunFam" id="3.40.47.10:FF:000019">
    <property type="entry name" value="Polyketide synthase type I"/>
    <property type="match status" value="1"/>
</dbReference>
<dbReference type="Gene3D" id="3.30.70.3290">
    <property type="match status" value="1"/>
</dbReference>
<dbReference type="GO" id="GO:0031177">
    <property type="term" value="F:phosphopantetheine binding"/>
    <property type="evidence" value="ECO:0007669"/>
    <property type="project" value="InterPro"/>
</dbReference>
<dbReference type="Pfam" id="PF08240">
    <property type="entry name" value="ADH_N"/>
    <property type="match status" value="1"/>
</dbReference>
<dbReference type="SMART" id="SM00829">
    <property type="entry name" value="PKS_ER"/>
    <property type="match status" value="1"/>
</dbReference>
<dbReference type="SUPFAM" id="SSF47336">
    <property type="entry name" value="ACP-like"/>
    <property type="match status" value="1"/>
</dbReference>
<feature type="domain" description="Carrier" evidence="10">
    <location>
        <begin position="2005"/>
        <end position="2083"/>
    </location>
</feature>
<dbReference type="Gene3D" id="3.10.129.110">
    <property type="entry name" value="Polyketide synthase dehydratase"/>
    <property type="match status" value="1"/>
</dbReference>
<dbReference type="Pfam" id="PF00550">
    <property type="entry name" value="PP-binding"/>
    <property type="match status" value="1"/>
</dbReference>
<dbReference type="PROSITE" id="PS52004">
    <property type="entry name" value="KS3_2"/>
    <property type="match status" value="1"/>
</dbReference>
<feature type="active site" description="Proton donor; for dehydratase activity" evidence="8">
    <location>
        <position position="1150"/>
    </location>
</feature>
<dbReference type="SMART" id="SM00826">
    <property type="entry name" value="PKS_DH"/>
    <property type="match status" value="1"/>
</dbReference>
<evidence type="ECO:0000256" key="4">
    <source>
        <dbReference type="ARBA" id="ARBA00022679"/>
    </source>
</evidence>
<evidence type="ECO:0000256" key="9">
    <source>
        <dbReference type="SAM" id="MobiDB-lite"/>
    </source>
</evidence>
<dbReference type="SUPFAM" id="SSF50129">
    <property type="entry name" value="GroES-like"/>
    <property type="match status" value="1"/>
</dbReference>
<dbReference type="InterPro" id="IPR042104">
    <property type="entry name" value="PKS_dehydratase_sf"/>
</dbReference>
<keyword evidence="4" id="KW-0808">Transferase</keyword>
<dbReference type="Pfam" id="PF13602">
    <property type="entry name" value="ADH_zinc_N_2"/>
    <property type="match status" value="1"/>
</dbReference>
<dbReference type="CDD" id="cd00833">
    <property type="entry name" value="PKS"/>
    <property type="match status" value="1"/>
</dbReference>
<dbReference type="SMART" id="SM00822">
    <property type="entry name" value="PKS_KR"/>
    <property type="match status" value="1"/>
</dbReference>
<sequence length="2267" mass="238438">MAASREDLVKALRTSLMDVERLRRENDRLIAESTEPVAIVSMACRLPGGVTDPESLWELVAEGRDAIGPFPTDRGWDLETLFDADPDAVGKSYVREAGFLEGAGGFDAAFFGISPREALSLDPQQRLLLETAWETFERAGMDPRSVEGRDIAVFAGGSGQGYGGGPGEAPKGLEGYLGVGVSGSVLSGRVSYTLGLTGPAVTVDTACSSSLVATHLAVQALRSGECSMALAGGVAVMGQPTAFVEFSRQRGLAPDGRCKSFGAGADGTTWSEGVGLVLLERLSDARRNGHDILAVIRGTAVNQDGASNGLTAPNGPSQERVIRQALSNAGLTVADVDAVEAHGTGTALGDPIEAQALLATYGRNRPEDQPLWLGSLKSNIGHAQAAAGIASVIKTVMALRHGRLPKTLHAEEPTSKVNWATGAVSLLSEGRAWPETGHPRRAGISSFGVSGTNAHVILEQAPEENTAPQQEESAEPGPVATGHVVPWVLSGHTEVALRAQAARLLTHVRKADADGPRDVGWSLATTRTRLDHRAVVLCADAEEAVAGLEAVAAGASTRSVVTGSVASGKVAVLFTGQGSQRAGMGRELHGHYPVFARAFDDVCAQFGDLRAGEGDGDEKVSLAEVVFAEEGSARAALLDRTEFTQPALFALEVALFRLVESWGVRPAYVLGHSIGEVVAAHVAGVLSLPDACTLVRARGRLMQRLDATGAMVAVEAAEDEVVPLLTGKEHRASIAAVNGPTSVVVSGDEDVVTEVAETLARQGRKTKRLVVSHAFHSPHMDGMLDAFREVASRLTYAPPRVPVVSNLTGGVADPQELCTPEYWVRHVRGAVRFLDGVRALADAGVRTHLELGPDGVLTAMGQDCLPDAVADADAGADGAFVPSLRPGVQEAQAVLAGLAGLYVRGVPVDWDAMFAGSGARRVALPTYAFQHEHYWLERAAGSGDVGAVGLGEAGHPLLGAVVQLPETGGVQLSGRLSVRAQPWLGEHVISGAVLVPGTAMVELAVRAGDETGTPVLEELVIGQPMTLSADTALSVQVVVGADEGGRRTVRIYSRADGGTDWTEHATGTLTAQAPAPQDEAVGEWPPARAEPIPVADFYRSLVDAGYAYGPAFRGLVAAWRRDGEIFGDVALPEAYATEAERFGIHPALLDAALHAGSFCLPSDPARQVTLLPFAWNNVRLHAGGATAVRVHVRPVGDDAFAVRLTDGSGQTVASVDSLTLRAVDPAQLESGAADDALWTVRWSEHALPEGGAVSRAPLGEAEGDENTLPDVLVADTRAWTDDLTESLPARTRQLTARLLAEIQRWIGDDAMAGTRLAVVTRGAVAVHGDAEVTDPAATAVWGLVRSAQAEHPGRLALVDADDTYEELPELPAGVWSGDEPQLAVRGGAVWVPRLARVEPGLRVPAQPSWHLDSAEYGTLDNLALLPDEAGTAPLEAGQVRIEVRAAGLNFRDVLVVLGMYPGRSVIGTEGAGVVTEVGPGVTDLAVGDRVMGLFSGSFGPLATADARTVIRMPEGWSFGTAAGVPVAYLTALYALQDLGRVQPGETVLVHAAAGGVGMAAVQLAQHFGATVLGTAHPSKHHALHRLGIPAERLASSRDLAYADTFPIADVVLNSLTGEHIDASLGLLRPGGRFLEMGKTDLREPGEVGARHPAVTYRAFDLGGEAPAERVRELLRQLVELFETGRIEPLPVRQWDITRAPEAFRWMSQGRHTGKIVLTLPRVLDPDGTVLVSGGTGALGATIARHLVAQHGVRHLLLLSRRGPDAPGAADLSAELTELGAHVDIAACDTADRDQLAAVLADIPAGRPLTAVVHAAGTLDDGILTALTPDRLDTVFRPKVDAVTHLHDLTHDNHDLAAFVVYSSAAGVLGGPGQGNYSAANACLDGLAQWRRARGLPATSLAWGMWAEASGMTAGLGSGDLHRMRRGGIVGLSTTEALALFDRSVESGLSVLVPMRFDLAALGAEATEPPPLLRGLVRPTRRTARPVPRAGEGGLVERLAGLSAAQQVRVLVELIREEAASVLGFPTIDPIGPEQAFRDMGFDSLTAVELRNRLNTATGLRLPATLVFDHPSPVATADFLRDQLGGRTAEATPRPVRRDRTTPDQAEDPVVVVGMGCRLPGDVRTPEDLWRLVAAGDDAIGPFPQDRGWDLAGLFDSDPDALGKSYVREGGFLSDAGGFDATFFGISRARPCRWTRNSAYCWRPPGRPWNAPGSFRRHCAARRSGYSSGPAARGTASVRARCRRAWRATSGWAARQAWRRVGWRTPSG</sequence>
<dbReference type="SUPFAM" id="SSF55048">
    <property type="entry name" value="Probable ACP-binding domain of malonyl-CoA ACP transacylase"/>
    <property type="match status" value="1"/>
</dbReference>
<keyword evidence="5" id="KW-0045">Antibiotic biosynthesis</keyword>
<dbReference type="Gene3D" id="3.40.47.10">
    <property type="match status" value="2"/>
</dbReference>
<dbReference type="PANTHER" id="PTHR43775:SF51">
    <property type="entry name" value="INACTIVE PHENOLPHTHIOCEROL SYNTHESIS POLYKETIDE SYNTHASE TYPE I PKS1-RELATED"/>
    <property type="match status" value="1"/>
</dbReference>
<keyword evidence="6" id="KW-0511">Multifunctional enzyme</keyword>
<evidence type="ECO:0000256" key="2">
    <source>
        <dbReference type="ARBA" id="ARBA00022450"/>
    </source>
</evidence>
<dbReference type="InterPro" id="IPR006162">
    <property type="entry name" value="Ppantetheine_attach_site"/>
</dbReference>
<feature type="region of interest" description="Disordered" evidence="9">
    <location>
        <begin position="2083"/>
        <end position="2103"/>
    </location>
</feature>
<evidence type="ECO:0000256" key="3">
    <source>
        <dbReference type="ARBA" id="ARBA00022553"/>
    </source>
</evidence>
<dbReference type="InterPro" id="IPR020806">
    <property type="entry name" value="PKS_PP-bd"/>
</dbReference>
<dbReference type="InterPro" id="IPR001227">
    <property type="entry name" value="Ac_transferase_dom_sf"/>
</dbReference>
<dbReference type="SMART" id="SM00827">
    <property type="entry name" value="PKS_AT"/>
    <property type="match status" value="1"/>
</dbReference>
<dbReference type="SUPFAM" id="SSF53901">
    <property type="entry name" value="Thiolase-like"/>
    <property type="match status" value="2"/>
</dbReference>
<dbReference type="InterPro" id="IPR020843">
    <property type="entry name" value="ER"/>
</dbReference>
<gene>
    <name evidence="13" type="primary">pks15</name>
    <name evidence="13" type="synonym">1_1</name>
    <name evidence="13" type="ORF">SVIO_020770</name>
</gene>
<dbReference type="GO" id="GO:0016491">
    <property type="term" value="F:oxidoreductase activity"/>
    <property type="evidence" value="ECO:0007669"/>
    <property type="project" value="InterPro"/>
</dbReference>
<evidence type="ECO:0000256" key="5">
    <source>
        <dbReference type="ARBA" id="ARBA00023194"/>
    </source>
</evidence>
<dbReference type="InterPro" id="IPR049552">
    <property type="entry name" value="PKS_DH_N"/>
</dbReference>
<evidence type="ECO:0000256" key="6">
    <source>
        <dbReference type="ARBA" id="ARBA00023268"/>
    </source>
</evidence>
<dbReference type="InterPro" id="IPR013968">
    <property type="entry name" value="PKS_KR"/>
</dbReference>
<feature type="region of interest" description="N-terminal hotdog fold" evidence="8">
    <location>
        <begin position="955"/>
        <end position="1076"/>
    </location>
</feature>
<dbReference type="InterPro" id="IPR036291">
    <property type="entry name" value="NAD(P)-bd_dom_sf"/>
</dbReference>
<dbReference type="SMART" id="SM01294">
    <property type="entry name" value="PKS_PP_betabranch"/>
    <property type="match status" value="1"/>
</dbReference>
<dbReference type="InterPro" id="IPR011032">
    <property type="entry name" value="GroES-like_sf"/>
</dbReference>
<evidence type="ECO:0000313" key="13">
    <source>
        <dbReference type="EMBL" id="GDY51454.1"/>
    </source>
</evidence>
<dbReference type="InterPro" id="IPR055123">
    <property type="entry name" value="SpnB-like_Rossmann"/>
</dbReference>
<name>A0A4D4KTE1_STRVO</name>
<feature type="active site" description="Proton acceptor; for dehydratase activity" evidence="8">
    <location>
        <position position="987"/>
    </location>
</feature>
<dbReference type="PROSITE" id="PS52019">
    <property type="entry name" value="PKS_MFAS_DH"/>
    <property type="match status" value="1"/>
</dbReference>
<dbReference type="Pfam" id="PF22953">
    <property type="entry name" value="SpnB_Rossmann"/>
    <property type="match status" value="1"/>
</dbReference>
<dbReference type="Gene3D" id="3.90.180.10">
    <property type="entry name" value="Medium-chain alcohol dehydrogenases, catalytic domain"/>
    <property type="match status" value="1"/>
</dbReference>
<dbReference type="Pfam" id="PF02801">
    <property type="entry name" value="Ketoacyl-synt_C"/>
    <property type="match status" value="1"/>
</dbReference>
<dbReference type="PROSITE" id="PS50075">
    <property type="entry name" value="CARRIER"/>
    <property type="match status" value="1"/>
</dbReference>
<dbReference type="InterPro" id="IPR014031">
    <property type="entry name" value="Ketoacyl_synth_C"/>
</dbReference>
<proteinExistence type="predicted"/>
<evidence type="ECO:0000313" key="14">
    <source>
        <dbReference type="Proteomes" id="UP000301309"/>
    </source>
</evidence>
<dbReference type="SUPFAM" id="SSF51735">
    <property type="entry name" value="NAD(P)-binding Rossmann-fold domains"/>
    <property type="match status" value="3"/>
</dbReference>
<dbReference type="FunFam" id="3.40.366.10:FF:000002">
    <property type="entry name" value="Probable polyketide synthase 2"/>
    <property type="match status" value="1"/>
</dbReference>
<dbReference type="InterPro" id="IPR016036">
    <property type="entry name" value="Malonyl_transacylase_ACP-bd"/>
</dbReference>
<keyword evidence="7" id="KW-0012">Acyltransferase</keyword>
<evidence type="ECO:0000259" key="12">
    <source>
        <dbReference type="PROSITE" id="PS52019"/>
    </source>
</evidence>
<dbReference type="Pfam" id="PF16197">
    <property type="entry name" value="KAsynt_C_assoc"/>
    <property type="match status" value="1"/>
</dbReference>
<reference evidence="13 14" key="1">
    <citation type="journal article" date="2020" name="Int. J. Syst. Evol. Microbiol.">
        <title>Reclassification of Streptomyces castelarensis and Streptomyces sporoclivatus as later heterotypic synonyms of Streptomyces antimycoticus.</title>
        <authorList>
            <person name="Komaki H."/>
            <person name="Tamura T."/>
        </authorList>
    </citation>
    <scope>NUCLEOTIDE SEQUENCE [LARGE SCALE GENOMIC DNA]</scope>
    <source>
        <strain evidence="13 14">NBRC 13459</strain>
    </source>
</reference>
<organism evidence="13 14">
    <name type="scientific">Streptomyces violaceusniger</name>
    <dbReference type="NCBI Taxonomy" id="68280"/>
    <lineage>
        <taxon>Bacteria</taxon>
        <taxon>Bacillati</taxon>
        <taxon>Actinomycetota</taxon>
        <taxon>Actinomycetes</taxon>
        <taxon>Kitasatosporales</taxon>
        <taxon>Streptomycetaceae</taxon>
        <taxon>Streptomyces</taxon>
        <taxon>Streptomyces violaceusniger group</taxon>
    </lineage>
</organism>
<dbReference type="SUPFAM" id="SSF52151">
    <property type="entry name" value="FabD/lysophospholipase-like"/>
    <property type="match status" value="1"/>
</dbReference>
<dbReference type="Gene3D" id="3.40.50.720">
    <property type="entry name" value="NAD(P)-binding Rossmann-like Domain"/>
    <property type="match status" value="3"/>
</dbReference>
<evidence type="ECO:0000256" key="8">
    <source>
        <dbReference type="PROSITE-ProRule" id="PRU01363"/>
    </source>
</evidence>
<dbReference type="Pfam" id="PF21089">
    <property type="entry name" value="PKS_DH_N"/>
    <property type="match status" value="1"/>
</dbReference>
<evidence type="ECO:0000259" key="10">
    <source>
        <dbReference type="PROSITE" id="PS50075"/>
    </source>
</evidence>
<dbReference type="InterPro" id="IPR013154">
    <property type="entry name" value="ADH-like_N"/>
</dbReference>
<dbReference type="InterPro" id="IPR020807">
    <property type="entry name" value="PKS_DH"/>
</dbReference>
<dbReference type="GO" id="GO:0033068">
    <property type="term" value="P:macrolide biosynthetic process"/>
    <property type="evidence" value="ECO:0007669"/>
    <property type="project" value="UniProtKB-ARBA"/>
</dbReference>
<keyword evidence="2" id="KW-0596">Phosphopantetheine</keyword>
<evidence type="ECO:0000256" key="7">
    <source>
        <dbReference type="ARBA" id="ARBA00023315"/>
    </source>
</evidence>
<dbReference type="Pfam" id="PF14765">
    <property type="entry name" value="PS-DH"/>
    <property type="match status" value="1"/>
</dbReference>
<dbReference type="EMBL" id="BJHW01000001">
    <property type="protein sequence ID" value="GDY51454.1"/>
    <property type="molecule type" value="Genomic_DNA"/>
</dbReference>
<dbReference type="InterPro" id="IPR014043">
    <property type="entry name" value="Acyl_transferase_dom"/>
</dbReference>
<feature type="domain" description="PKS/mFAS DH" evidence="12">
    <location>
        <begin position="955"/>
        <end position="1229"/>
    </location>
</feature>
<dbReference type="InterPro" id="IPR009081">
    <property type="entry name" value="PP-bd_ACP"/>
</dbReference>
<dbReference type="InterPro" id="IPR032821">
    <property type="entry name" value="PKS_assoc"/>
</dbReference>
<dbReference type="SMART" id="SM00823">
    <property type="entry name" value="PKS_PP"/>
    <property type="match status" value="1"/>
</dbReference>
<protein>
    <submittedName>
        <fullName evidence="13">Phenolphthiocerol synthesis polyketide synthase type I Pks15/1</fullName>
    </submittedName>
</protein>
<dbReference type="GO" id="GO:0006633">
    <property type="term" value="P:fatty acid biosynthetic process"/>
    <property type="evidence" value="ECO:0007669"/>
    <property type="project" value="TreeGrafter"/>
</dbReference>
<accession>A0A4D4KTE1</accession>
<dbReference type="FunFam" id="1.10.1200.10:FF:000007">
    <property type="entry name" value="Probable polyketide synthase pks17"/>
    <property type="match status" value="1"/>
</dbReference>
<comment type="caution">
    <text evidence="13">The sequence shown here is derived from an EMBL/GenBank/DDBJ whole genome shotgun (WGS) entry which is preliminary data.</text>
</comment>